<proteinExistence type="predicted"/>
<comment type="caution">
    <text evidence="1">The sequence shown here is derived from an EMBL/GenBank/DDBJ whole genome shotgun (WGS) entry which is preliminary data.</text>
</comment>
<evidence type="ECO:0000313" key="2">
    <source>
        <dbReference type="Proteomes" id="UP000217785"/>
    </source>
</evidence>
<keyword evidence="2" id="KW-1185">Reference proteome</keyword>
<dbReference type="Proteomes" id="UP000217785">
    <property type="component" value="Unassembled WGS sequence"/>
</dbReference>
<protein>
    <submittedName>
        <fullName evidence="1">Uncharacterized protein</fullName>
    </submittedName>
</protein>
<organism evidence="1 2">
    <name type="scientific">Effusibacillus lacus</name>
    <dbReference type="NCBI Taxonomy" id="1348429"/>
    <lineage>
        <taxon>Bacteria</taxon>
        <taxon>Bacillati</taxon>
        <taxon>Bacillota</taxon>
        <taxon>Bacilli</taxon>
        <taxon>Bacillales</taxon>
        <taxon>Alicyclobacillaceae</taxon>
        <taxon>Effusibacillus</taxon>
    </lineage>
</organism>
<dbReference type="RefSeq" id="WP_096181427.1">
    <property type="nucleotide sequence ID" value="NZ_BDUF01000029.1"/>
</dbReference>
<dbReference type="EMBL" id="BDUF01000029">
    <property type="protein sequence ID" value="GAX89731.1"/>
    <property type="molecule type" value="Genomic_DNA"/>
</dbReference>
<sequence>MKIRCNDCHEENDLQNERCSRCGRLLEDSRKDQTRDYYEVQHADAPNIVKKDAGRSKVW</sequence>
<evidence type="ECO:0000313" key="1">
    <source>
        <dbReference type="EMBL" id="GAX89731.1"/>
    </source>
</evidence>
<gene>
    <name evidence="1" type="ORF">EFBL_1356</name>
</gene>
<dbReference type="AlphaFoldDB" id="A0A292YLE4"/>
<reference evidence="2" key="1">
    <citation type="submission" date="2017-07" db="EMBL/GenBank/DDBJ databases">
        <title>Draft genome sequence of Effusibacillus lacus strain skLN1.</title>
        <authorList>
            <person name="Watanabe M."/>
            <person name="Kojima H."/>
            <person name="Fukui M."/>
        </authorList>
    </citation>
    <scope>NUCLEOTIDE SEQUENCE [LARGE SCALE GENOMIC DNA]</scope>
    <source>
        <strain evidence="2">skLN1</strain>
    </source>
</reference>
<dbReference type="OrthoDB" id="2382131at2"/>
<name>A0A292YLE4_9BACL</name>
<accession>A0A292YLE4</accession>